<keyword evidence="2" id="KW-1185">Reference proteome</keyword>
<dbReference type="AlphaFoldDB" id="A0A060RD61"/>
<dbReference type="InterPro" id="IPR036890">
    <property type="entry name" value="HATPase_C_sf"/>
</dbReference>
<name>A0A060RD61_9BACT</name>
<dbReference type="PATRIC" id="fig|1433126.3.peg.1827"/>
<dbReference type="KEGG" id="rbc:BN938_1848"/>
<evidence type="ECO:0000313" key="1">
    <source>
        <dbReference type="EMBL" id="CDN31928.1"/>
    </source>
</evidence>
<dbReference type="Gene3D" id="3.30.565.10">
    <property type="entry name" value="Histidine kinase-like ATPase, C-terminal domain"/>
    <property type="match status" value="1"/>
</dbReference>
<dbReference type="EMBL" id="HG934468">
    <property type="protein sequence ID" value="CDN31928.1"/>
    <property type="molecule type" value="Genomic_DNA"/>
</dbReference>
<proteinExistence type="predicted"/>
<dbReference type="SUPFAM" id="SSF55874">
    <property type="entry name" value="ATPase domain of HSP90 chaperone/DNA topoisomerase II/histidine kinase"/>
    <property type="match status" value="1"/>
</dbReference>
<dbReference type="STRING" id="1433126.BN938_1848"/>
<sequence length="488" mass="55812">MNYNDIEKISAVPEAASMIETFRAIGYSLETAVADIIDNSISANAKNIHINSTWNGGDSHITILDDGDGMNAEEIVQAMRPGAQNPLADRDESDLGRFGLGLKTASFSQCRMLSVLSKKKGGDSTFWTWDLDYVNQSHKWELLRYVPQEYKAHLDNQESGTLVVWSKLDRILPAATSCADNNAMGKFSELMEKVKYHVAMTFHRFIEERKTKIYFWGKEVESWNPFLLTEVATQTFPDDYIQGGAVMKGYILPHKSKISEGVYKKAEGLNGWGAQQGFYVYRGKRLLLAGDWLGLFRKEEHYKLVRIQIDLPNKLDSEWQIDIKKSTARPPLACKDQLRAYAMQVRSQGCEAFRHRGRIIKQRAGQDFQPLWLDKKKGDKWSFVINREHLLIQEFKELAQSEPERAIEQMLRFIEETIPSKSIFIKESEQGDNQKKPFEGSDIEVIVANLKQIYKNQIILGKSSEQAKAFIMCLEPFNNFPEIVSTLE</sequence>
<evidence type="ECO:0000313" key="2">
    <source>
        <dbReference type="Proteomes" id="UP000027616"/>
    </source>
</evidence>
<dbReference type="Proteomes" id="UP000027616">
    <property type="component" value="Chromosome I"/>
</dbReference>
<dbReference type="Pfam" id="PF13589">
    <property type="entry name" value="HATPase_c_3"/>
    <property type="match status" value="1"/>
</dbReference>
<dbReference type="eggNOG" id="COG0323">
    <property type="taxonomic scope" value="Bacteria"/>
</dbReference>
<gene>
    <name evidence="1" type="ORF">BN938_1848</name>
</gene>
<dbReference type="HOGENOM" id="CLU_037205_0_0_10"/>
<organism evidence="1 2">
    <name type="scientific">Mucinivorans hirudinis</name>
    <dbReference type="NCBI Taxonomy" id="1433126"/>
    <lineage>
        <taxon>Bacteria</taxon>
        <taxon>Pseudomonadati</taxon>
        <taxon>Bacteroidota</taxon>
        <taxon>Bacteroidia</taxon>
        <taxon>Bacteroidales</taxon>
        <taxon>Rikenellaceae</taxon>
        <taxon>Mucinivorans</taxon>
    </lineage>
</organism>
<protein>
    <recommendedName>
        <fullName evidence="3">ATP-binding protein</fullName>
    </recommendedName>
</protein>
<reference evidence="1 2" key="1">
    <citation type="journal article" date="2015" name="Genome Announc.">
        <title>Complete Genome Sequence of the Novel Leech Symbiont Mucinivorans hirudinis M3T.</title>
        <authorList>
            <person name="Nelson M.C."/>
            <person name="Bomar L."/>
            <person name="Graf J."/>
        </authorList>
    </citation>
    <scope>NUCLEOTIDE SEQUENCE [LARGE SCALE GENOMIC DNA]</scope>
    <source>
        <strain evidence="2">M3</strain>
    </source>
</reference>
<evidence type="ECO:0008006" key="3">
    <source>
        <dbReference type="Google" id="ProtNLM"/>
    </source>
</evidence>
<dbReference type="OrthoDB" id="9813438at2"/>
<accession>A0A060RD61</accession>